<dbReference type="CDD" id="cd05292">
    <property type="entry name" value="LDH_2"/>
    <property type="match status" value="1"/>
</dbReference>
<dbReference type="SUPFAM" id="SSF56327">
    <property type="entry name" value="LDH C-terminal domain-like"/>
    <property type="match status" value="1"/>
</dbReference>
<sequence length="315" mass="34333">MQKQERKVVVIGAGSVGTTYIYALMHTGLAGEVVLIDLDQKRVKGEVMDLEHGLAFVQPVTIRSGDYSDCADANLIVVTAGAKQIPGQSRLDLIQRNADIVKSICDGIKKSDSDAVLLMVANPVDALTQVALKRLGWSRERVIGSGTVLDSARFRSMLSRHCGVDTRNVHAYILGEHGDSEVAAWSMTHVAGVPMKDYCIICRGCDSKKGHEDIIHRVRDSAYHIIDYKGSTYYAIGLSLTRISGAILRNEHSILTVSLLLQGEYDIDNICLSIPCVVGKTGVERIITVSLSEDEQTALKASAQTLRKVLNSIRI</sequence>
<dbReference type="InterPro" id="IPR022383">
    <property type="entry name" value="Lactate/malate_DH_C"/>
</dbReference>
<proteinExistence type="inferred from homology"/>
<dbReference type="Pfam" id="PF02866">
    <property type="entry name" value="Ldh_1_C"/>
    <property type="match status" value="1"/>
</dbReference>
<dbReference type="PANTHER" id="PTHR43128">
    <property type="entry name" value="L-2-HYDROXYCARBOXYLATE DEHYDROGENASE (NAD(P)(+))"/>
    <property type="match status" value="1"/>
</dbReference>
<dbReference type="InterPro" id="IPR001557">
    <property type="entry name" value="L-lactate/malate_DH"/>
</dbReference>
<dbReference type="Pfam" id="PF00056">
    <property type="entry name" value="Ldh_1_N"/>
    <property type="match status" value="1"/>
</dbReference>
<dbReference type="GO" id="GO:0005737">
    <property type="term" value="C:cytoplasm"/>
    <property type="evidence" value="ECO:0007669"/>
    <property type="project" value="InterPro"/>
</dbReference>
<dbReference type="AlphaFoldDB" id="X1L8F8"/>
<evidence type="ECO:0000259" key="8">
    <source>
        <dbReference type="Pfam" id="PF02866"/>
    </source>
</evidence>
<dbReference type="EMBL" id="BARV01000460">
    <property type="protein sequence ID" value="GAH98704.1"/>
    <property type="molecule type" value="Genomic_DNA"/>
</dbReference>
<dbReference type="GO" id="GO:0004459">
    <property type="term" value="F:L-lactate dehydrogenase (NAD+) activity"/>
    <property type="evidence" value="ECO:0007669"/>
    <property type="project" value="UniProtKB-EC"/>
</dbReference>
<dbReference type="SUPFAM" id="SSF51735">
    <property type="entry name" value="NAD(P)-binding Rossmann-fold domains"/>
    <property type="match status" value="1"/>
</dbReference>
<dbReference type="PANTHER" id="PTHR43128:SF16">
    <property type="entry name" value="L-LACTATE DEHYDROGENASE"/>
    <property type="match status" value="1"/>
</dbReference>
<name>X1L8F8_9ZZZZ</name>
<organism evidence="9">
    <name type="scientific">marine sediment metagenome</name>
    <dbReference type="NCBI Taxonomy" id="412755"/>
    <lineage>
        <taxon>unclassified sequences</taxon>
        <taxon>metagenomes</taxon>
        <taxon>ecological metagenomes</taxon>
    </lineage>
</organism>
<feature type="domain" description="Lactate/malate dehydrogenase N-terminal" evidence="7">
    <location>
        <begin position="7"/>
        <end position="144"/>
    </location>
</feature>
<comment type="pathway">
    <text evidence="1">Fermentation; pyruvate fermentation to lactate; (S)-lactate from pyruvate: step 1/1.</text>
</comment>
<dbReference type="InterPro" id="IPR015955">
    <property type="entry name" value="Lactate_DH/Glyco_Ohase_4_C"/>
</dbReference>
<dbReference type="NCBIfam" id="NF004863">
    <property type="entry name" value="PRK06223.1"/>
    <property type="match status" value="1"/>
</dbReference>
<dbReference type="GO" id="GO:0006089">
    <property type="term" value="P:lactate metabolic process"/>
    <property type="evidence" value="ECO:0007669"/>
    <property type="project" value="TreeGrafter"/>
</dbReference>
<evidence type="ECO:0000256" key="2">
    <source>
        <dbReference type="ARBA" id="ARBA00006054"/>
    </source>
</evidence>
<dbReference type="Gene3D" id="3.90.110.10">
    <property type="entry name" value="Lactate dehydrogenase/glycoside hydrolase, family 4, C-terminal"/>
    <property type="match status" value="1"/>
</dbReference>
<dbReference type="NCBIfam" id="NF000824">
    <property type="entry name" value="PRK00066.1"/>
    <property type="match status" value="1"/>
</dbReference>
<evidence type="ECO:0000256" key="6">
    <source>
        <dbReference type="ARBA" id="ARBA00049258"/>
    </source>
</evidence>
<dbReference type="PROSITE" id="PS00064">
    <property type="entry name" value="L_LDH"/>
    <property type="match status" value="1"/>
</dbReference>
<dbReference type="InterPro" id="IPR018177">
    <property type="entry name" value="L-lactate_DH_AS"/>
</dbReference>
<evidence type="ECO:0000256" key="4">
    <source>
        <dbReference type="ARBA" id="ARBA00023002"/>
    </source>
</evidence>
<evidence type="ECO:0000313" key="9">
    <source>
        <dbReference type="EMBL" id="GAH98704.1"/>
    </source>
</evidence>
<comment type="catalytic activity">
    <reaction evidence="6">
        <text>(S)-lactate + NAD(+) = pyruvate + NADH + H(+)</text>
        <dbReference type="Rhea" id="RHEA:23444"/>
        <dbReference type="ChEBI" id="CHEBI:15361"/>
        <dbReference type="ChEBI" id="CHEBI:15378"/>
        <dbReference type="ChEBI" id="CHEBI:16651"/>
        <dbReference type="ChEBI" id="CHEBI:57540"/>
        <dbReference type="ChEBI" id="CHEBI:57945"/>
        <dbReference type="EC" id="1.1.1.27"/>
    </reaction>
</comment>
<keyword evidence="4" id="KW-0560">Oxidoreductase</keyword>
<accession>X1L8F8</accession>
<dbReference type="InterPro" id="IPR011304">
    <property type="entry name" value="L-lactate_DH"/>
</dbReference>
<gene>
    <name evidence="9" type="ORF">S06H3_01754</name>
</gene>
<dbReference type="InterPro" id="IPR036291">
    <property type="entry name" value="NAD(P)-bd_dom_sf"/>
</dbReference>
<evidence type="ECO:0000256" key="1">
    <source>
        <dbReference type="ARBA" id="ARBA00004843"/>
    </source>
</evidence>
<comment type="similarity">
    <text evidence="2">Belongs to the LDH/MDH superfamily. LDH family.</text>
</comment>
<evidence type="ECO:0000259" key="7">
    <source>
        <dbReference type="Pfam" id="PF00056"/>
    </source>
</evidence>
<comment type="caution">
    <text evidence="9">The sequence shown here is derived from an EMBL/GenBank/DDBJ whole genome shotgun (WGS) entry which is preliminary data.</text>
</comment>
<feature type="domain" description="Lactate/malate dehydrogenase C-terminal" evidence="8">
    <location>
        <begin position="147"/>
        <end position="312"/>
    </location>
</feature>
<dbReference type="UniPathway" id="UPA00554">
    <property type="reaction ID" value="UER00611"/>
</dbReference>
<protein>
    <recommendedName>
        <fullName evidence="3">L-lactate dehydrogenase</fullName>
        <ecNumber evidence="3">1.1.1.27</ecNumber>
    </recommendedName>
</protein>
<dbReference type="PIRSF" id="PIRSF000102">
    <property type="entry name" value="Lac_mal_DH"/>
    <property type="match status" value="1"/>
</dbReference>
<reference evidence="9" key="1">
    <citation type="journal article" date="2014" name="Front. Microbiol.">
        <title>High frequency of phylogenetically diverse reductive dehalogenase-homologous genes in deep subseafloor sedimentary metagenomes.</title>
        <authorList>
            <person name="Kawai M."/>
            <person name="Futagami T."/>
            <person name="Toyoda A."/>
            <person name="Takaki Y."/>
            <person name="Nishi S."/>
            <person name="Hori S."/>
            <person name="Arai W."/>
            <person name="Tsubouchi T."/>
            <person name="Morono Y."/>
            <person name="Uchiyama I."/>
            <person name="Ito T."/>
            <person name="Fujiyama A."/>
            <person name="Inagaki F."/>
            <person name="Takami H."/>
        </authorList>
    </citation>
    <scope>NUCLEOTIDE SEQUENCE</scope>
    <source>
        <strain evidence="9">Expedition CK06-06</strain>
    </source>
</reference>
<evidence type="ECO:0000256" key="5">
    <source>
        <dbReference type="ARBA" id="ARBA00023027"/>
    </source>
</evidence>
<dbReference type="Gene3D" id="3.40.50.720">
    <property type="entry name" value="NAD(P)-binding Rossmann-like Domain"/>
    <property type="match status" value="1"/>
</dbReference>
<dbReference type="PRINTS" id="PR00086">
    <property type="entry name" value="LLDHDRGNASE"/>
</dbReference>
<keyword evidence="5" id="KW-0520">NAD</keyword>
<dbReference type="InterPro" id="IPR001236">
    <property type="entry name" value="Lactate/malate_DH_N"/>
</dbReference>
<evidence type="ECO:0000256" key="3">
    <source>
        <dbReference type="ARBA" id="ARBA00012967"/>
    </source>
</evidence>
<dbReference type="NCBIfam" id="TIGR01771">
    <property type="entry name" value="L-LDH-NAD"/>
    <property type="match status" value="1"/>
</dbReference>
<dbReference type="EC" id="1.1.1.27" evidence="3"/>
<dbReference type="HAMAP" id="MF_00488">
    <property type="entry name" value="Lactate_dehydrog"/>
    <property type="match status" value="1"/>
</dbReference>